<dbReference type="Gene3D" id="3.10.20.30">
    <property type="match status" value="1"/>
</dbReference>
<evidence type="ECO:0000313" key="1">
    <source>
        <dbReference type="EMBL" id="MFD0993087.1"/>
    </source>
</evidence>
<dbReference type="InterPro" id="IPR010035">
    <property type="entry name" value="Thi_S"/>
</dbReference>
<dbReference type="Proteomes" id="UP001597062">
    <property type="component" value="Unassembled WGS sequence"/>
</dbReference>
<dbReference type="CDD" id="cd00565">
    <property type="entry name" value="Ubl_ThiS"/>
    <property type="match status" value="1"/>
</dbReference>
<keyword evidence="2" id="KW-1185">Reference proteome</keyword>
<dbReference type="NCBIfam" id="TIGR01683">
    <property type="entry name" value="thiS"/>
    <property type="match status" value="1"/>
</dbReference>
<name>A0ABW3JRK7_9FLAO</name>
<evidence type="ECO:0000313" key="2">
    <source>
        <dbReference type="Proteomes" id="UP001597062"/>
    </source>
</evidence>
<reference evidence="2" key="1">
    <citation type="journal article" date="2019" name="Int. J. Syst. Evol. Microbiol.">
        <title>The Global Catalogue of Microorganisms (GCM) 10K type strain sequencing project: providing services to taxonomists for standard genome sequencing and annotation.</title>
        <authorList>
            <consortium name="The Broad Institute Genomics Platform"/>
            <consortium name="The Broad Institute Genome Sequencing Center for Infectious Disease"/>
            <person name="Wu L."/>
            <person name="Ma J."/>
        </authorList>
    </citation>
    <scope>NUCLEOTIDE SEQUENCE [LARGE SCALE GENOMIC DNA]</scope>
    <source>
        <strain evidence="2">CCUG 60527</strain>
    </source>
</reference>
<comment type="caution">
    <text evidence="1">The sequence shown here is derived from an EMBL/GenBank/DDBJ whole genome shotgun (WGS) entry which is preliminary data.</text>
</comment>
<dbReference type="PANTHER" id="PTHR34472:SF1">
    <property type="entry name" value="SULFUR CARRIER PROTEIN THIS"/>
    <property type="match status" value="1"/>
</dbReference>
<dbReference type="SUPFAM" id="SSF54285">
    <property type="entry name" value="MoaD/ThiS"/>
    <property type="match status" value="1"/>
</dbReference>
<dbReference type="Pfam" id="PF02597">
    <property type="entry name" value="ThiS"/>
    <property type="match status" value="1"/>
</dbReference>
<dbReference type="InterPro" id="IPR012675">
    <property type="entry name" value="Beta-grasp_dom_sf"/>
</dbReference>
<accession>A0ABW3JRK7</accession>
<dbReference type="PANTHER" id="PTHR34472">
    <property type="entry name" value="SULFUR CARRIER PROTEIN THIS"/>
    <property type="match status" value="1"/>
</dbReference>
<dbReference type="InterPro" id="IPR003749">
    <property type="entry name" value="ThiS/MoaD-like"/>
</dbReference>
<proteinExistence type="predicted"/>
<dbReference type="InterPro" id="IPR016155">
    <property type="entry name" value="Mopterin_synth/thiamin_S_b"/>
</dbReference>
<protein>
    <submittedName>
        <fullName evidence="1">Sulfur carrier protein ThiS</fullName>
    </submittedName>
</protein>
<gene>
    <name evidence="1" type="primary">thiS</name>
    <name evidence="1" type="ORF">ACFQ1U_07715</name>
</gene>
<organism evidence="1 2">
    <name type="scientific">Tenacibaculum geojense</name>
    <dbReference type="NCBI Taxonomy" id="915352"/>
    <lineage>
        <taxon>Bacteria</taxon>
        <taxon>Pseudomonadati</taxon>
        <taxon>Bacteroidota</taxon>
        <taxon>Flavobacteriia</taxon>
        <taxon>Flavobacteriales</taxon>
        <taxon>Flavobacteriaceae</taxon>
        <taxon>Tenacibaculum</taxon>
    </lineage>
</organism>
<dbReference type="RefSeq" id="WP_386107005.1">
    <property type="nucleotide sequence ID" value="NZ_JBHTJR010000045.1"/>
</dbReference>
<dbReference type="EMBL" id="JBHTJR010000045">
    <property type="protein sequence ID" value="MFD0993087.1"/>
    <property type="molecule type" value="Genomic_DNA"/>
</dbReference>
<sequence>MITIKVNDNTKQIQEQLTVANLIDELKIQSNGIAIAINNSIVKKEDWHNVQVVNNDNILIIQSTQGG</sequence>